<feature type="transmembrane region" description="Helical" evidence="7">
    <location>
        <begin position="485"/>
        <end position="503"/>
    </location>
</feature>
<evidence type="ECO:0000256" key="5">
    <source>
        <dbReference type="ARBA" id="ARBA00023136"/>
    </source>
</evidence>
<dbReference type="GO" id="GO:0022857">
    <property type="term" value="F:transmembrane transporter activity"/>
    <property type="evidence" value="ECO:0007669"/>
    <property type="project" value="InterPro"/>
</dbReference>
<sequence>MFSRAIVLSWAVILTEYALWTLMIYLTNVWKITFTHAAAILNVYHSVMGFLPFLLKFIADTLMGNFWMLLFSSLSFCTGMGFLSMSTPPVLSKVTGTCGSYEPECIGDTQRVLFYAALAFIAVGCAGHVVSLGSFLTEQMLGAIQNIENITARSILASVGSIWVTAAVSCFAVLGLPYIRPWSLHFGLPAIFIVVATLIFVSGASKYTYIPPQGSYLTKVFRVFVASASKLFRRLPADPHELHGMSDLQIPRTRCLRCLDKAAIILPDQPAEEQRKNIWKLCTVTEVEATKRIIIRMIHPKSMSFIFIGIIGSLGFTFFVEQAKTMNHKLGKLTVPLTIFWWFLHQGSDYFGNADTVIYHLLRKMGVKSISPTVGMILSMVLGILACVTAAKVESRRLDVVKSHGLLDQPDMTVPMSVFWLLPQFILLGGASGVYAANSGGGSRTVNLGYIGSIVLVYVLGKVTGRGGKLSWFQDAINRSRLDNYYWFLAGLCAINLVVYAVPRCSFHCFCTSEEVRERNAQAQNAPEEIDVECCCFTWKETPNVYAFQCCCISCSQESY</sequence>
<feature type="transmembrane region" description="Helical" evidence="7">
    <location>
        <begin position="155"/>
        <end position="176"/>
    </location>
</feature>
<evidence type="ECO:0000256" key="3">
    <source>
        <dbReference type="ARBA" id="ARBA00022692"/>
    </source>
</evidence>
<feature type="transmembrane region" description="Helical" evidence="7">
    <location>
        <begin position="182"/>
        <end position="201"/>
    </location>
</feature>
<dbReference type="AlphaFoldDB" id="A0AAV1CNV1"/>
<keyword evidence="3 7" id="KW-0812">Transmembrane</keyword>
<evidence type="ECO:0000313" key="9">
    <source>
        <dbReference type="Proteomes" id="UP001161247"/>
    </source>
</evidence>
<feature type="transmembrane region" description="Helical" evidence="7">
    <location>
        <begin position="370"/>
        <end position="391"/>
    </location>
</feature>
<organism evidence="8 9">
    <name type="scientific">Oldenlandia corymbosa var. corymbosa</name>
    <dbReference type="NCBI Taxonomy" id="529605"/>
    <lineage>
        <taxon>Eukaryota</taxon>
        <taxon>Viridiplantae</taxon>
        <taxon>Streptophyta</taxon>
        <taxon>Embryophyta</taxon>
        <taxon>Tracheophyta</taxon>
        <taxon>Spermatophyta</taxon>
        <taxon>Magnoliopsida</taxon>
        <taxon>eudicotyledons</taxon>
        <taxon>Gunneridae</taxon>
        <taxon>Pentapetalae</taxon>
        <taxon>asterids</taxon>
        <taxon>lamiids</taxon>
        <taxon>Gentianales</taxon>
        <taxon>Rubiaceae</taxon>
        <taxon>Rubioideae</taxon>
        <taxon>Spermacoceae</taxon>
        <taxon>Hedyotis-Oldenlandia complex</taxon>
        <taxon>Oldenlandia</taxon>
    </lineage>
</organism>
<feature type="transmembrane region" description="Helical" evidence="7">
    <location>
        <begin position="412"/>
        <end position="436"/>
    </location>
</feature>
<dbReference type="PANTHER" id="PTHR11654">
    <property type="entry name" value="OLIGOPEPTIDE TRANSPORTER-RELATED"/>
    <property type="match status" value="1"/>
</dbReference>
<dbReference type="GO" id="GO:0016020">
    <property type="term" value="C:membrane"/>
    <property type="evidence" value="ECO:0007669"/>
    <property type="project" value="UniProtKB-SubCell"/>
</dbReference>
<comment type="similarity">
    <text evidence="6">Belongs to the major facilitator superfamily. Phosphate:H(+) symporter (TC 2.A.1.9) family.</text>
</comment>
<gene>
    <name evidence="8" type="ORF">OLC1_LOCUS7851</name>
</gene>
<keyword evidence="9" id="KW-1185">Reference proteome</keyword>
<feature type="transmembrane region" description="Helical" evidence="7">
    <location>
        <begin position="66"/>
        <end position="85"/>
    </location>
</feature>
<evidence type="ECO:0000256" key="2">
    <source>
        <dbReference type="ARBA" id="ARBA00005982"/>
    </source>
</evidence>
<evidence type="ECO:0000256" key="4">
    <source>
        <dbReference type="ARBA" id="ARBA00022989"/>
    </source>
</evidence>
<comment type="subcellular location">
    <subcellularLocation>
        <location evidence="1">Membrane</location>
        <topology evidence="1">Multi-pass membrane protein</topology>
    </subcellularLocation>
</comment>
<feature type="transmembrane region" description="Helical" evidence="7">
    <location>
        <begin position="7"/>
        <end position="26"/>
    </location>
</feature>
<dbReference type="InterPro" id="IPR000109">
    <property type="entry name" value="POT_fam"/>
</dbReference>
<evidence type="ECO:0000313" key="8">
    <source>
        <dbReference type="EMBL" id="CAI9097339.1"/>
    </source>
</evidence>
<keyword evidence="4 7" id="KW-1133">Transmembrane helix</keyword>
<evidence type="ECO:0000256" key="6">
    <source>
        <dbReference type="ARBA" id="ARBA00044504"/>
    </source>
</evidence>
<name>A0AAV1CNV1_OLDCO</name>
<evidence type="ECO:0000256" key="1">
    <source>
        <dbReference type="ARBA" id="ARBA00004141"/>
    </source>
</evidence>
<accession>A0AAV1CNV1</accession>
<dbReference type="EMBL" id="OX459120">
    <property type="protein sequence ID" value="CAI9097339.1"/>
    <property type="molecule type" value="Genomic_DNA"/>
</dbReference>
<protein>
    <submittedName>
        <fullName evidence="8">OLC1v1033740C1</fullName>
    </submittedName>
</protein>
<feature type="transmembrane region" description="Helical" evidence="7">
    <location>
        <begin position="32"/>
        <end position="54"/>
    </location>
</feature>
<feature type="transmembrane region" description="Helical" evidence="7">
    <location>
        <begin position="112"/>
        <end position="135"/>
    </location>
</feature>
<keyword evidence="5 7" id="KW-0472">Membrane</keyword>
<dbReference type="InterPro" id="IPR036259">
    <property type="entry name" value="MFS_trans_sf"/>
</dbReference>
<reference evidence="8" key="1">
    <citation type="submission" date="2023-03" db="EMBL/GenBank/DDBJ databases">
        <authorList>
            <person name="Julca I."/>
        </authorList>
    </citation>
    <scope>NUCLEOTIDE SEQUENCE</scope>
</reference>
<proteinExistence type="inferred from homology"/>
<evidence type="ECO:0000256" key="7">
    <source>
        <dbReference type="SAM" id="Phobius"/>
    </source>
</evidence>
<feature type="transmembrane region" description="Helical" evidence="7">
    <location>
        <begin position="448"/>
        <end position="465"/>
    </location>
</feature>
<comment type="similarity">
    <text evidence="2">Belongs to the major facilitator superfamily. Proton-dependent oligopeptide transporter (POT/PTR) (TC 2.A.17) family.</text>
</comment>
<dbReference type="Proteomes" id="UP001161247">
    <property type="component" value="Chromosome 3"/>
</dbReference>
<dbReference type="Gene3D" id="1.20.1250.20">
    <property type="entry name" value="MFS general substrate transporter like domains"/>
    <property type="match status" value="1"/>
</dbReference>
<dbReference type="Pfam" id="PF00854">
    <property type="entry name" value="PTR2"/>
    <property type="match status" value="1"/>
</dbReference>
<feature type="transmembrane region" description="Helical" evidence="7">
    <location>
        <begin position="302"/>
        <end position="320"/>
    </location>
</feature>